<dbReference type="STRING" id="1499966.U14_05695"/>
<evidence type="ECO:0000256" key="5">
    <source>
        <dbReference type="ARBA" id="ARBA00022960"/>
    </source>
</evidence>
<evidence type="ECO:0000256" key="4">
    <source>
        <dbReference type="ARBA" id="ARBA00022692"/>
    </source>
</evidence>
<dbReference type="GO" id="GO:0008360">
    <property type="term" value="P:regulation of cell shape"/>
    <property type="evidence" value="ECO:0007669"/>
    <property type="project" value="UniProtKB-KW"/>
</dbReference>
<evidence type="ECO:0000256" key="7">
    <source>
        <dbReference type="ARBA" id="ARBA00023136"/>
    </source>
</evidence>
<dbReference type="GO" id="GO:0005886">
    <property type="term" value="C:plasma membrane"/>
    <property type="evidence" value="ECO:0007669"/>
    <property type="project" value="UniProtKB-SubCell"/>
</dbReference>
<evidence type="ECO:0000256" key="2">
    <source>
        <dbReference type="ARBA" id="ARBA00007776"/>
    </source>
</evidence>
<evidence type="ECO:0000313" key="10">
    <source>
        <dbReference type="Proteomes" id="UP000030700"/>
    </source>
</evidence>
<protein>
    <submittedName>
        <fullName evidence="9">Rod shape-determining protein MreD</fullName>
    </submittedName>
</protein>
<dbReference type="Proteomes" id="UP000030700">
    <property type="component" value="Unassembled WGS sequence"/>
</dbReference>
<dbReference type="HOGENOM" id="CLU_132534_2_0_0"/>
<dbReference type="EMBL" id="DF820461">
    <property type="protein sequence ID" value="GAK54410.1"/>
    <property type="molecule type" value="Genomic_DNA"/>
</dbReference>
<sequence length="153" mass="16578">MYLALTLIIVLGAMVIQTSIFPLVFLTIKPDLLLVIVVYLGLRKGPEIGCLSGFAFGLMQDASSEIAFGANAFAKTILGFLSGVAGKQLYTQSVITHMLCVGFSTVAGELILLGLQGFQSDWQRLLLYETCYNMLCCPFIVGIFRGGEKRLGI</sequence>
<keyword evidence="10" id="KW-1185">Reference proteome</keyword>
<reference evidence="9" key="1">
    <citation type="journal article" date="2015" name="PeerJ">
        <title>First genomic representation of candidate bacterial phylum KSB3 points to enhanced environmental sensing as a trigger of wastewater bulking.</title>
        <authorList>
            <person name="Sekiguchi Y."/>
            <person name="Ohashi A."/>
            <person name="Parks D.H."/>
            <person name="Yamauchi T."/>
            <person name="Tyson G.W."/>
            <person name="Hugenholtz P."/>
        </authorList>
    </citation>
    <scope>NUCLEOTIDE SEQUENCE [LARGE SCALE GENOMIC DNA]</scope>
</reference>
<dbReference type="NCBIfam" id="TIGR03426">
    <property type="entry name" value="shape_MreD"/>
    <property type="match status" value="1"/>
</dbReference>
<accession>A0A081BSM9</accession>
<name>A0A081BSM9_9BACT</name>
<keyword evidence="4 8" id="KW-0812">Transmembrane</keyword>
<keyword evidence="6 8" id="KW-1133">Transmembrane helix</keyword>
<gene>
    <name evidence="9" type="ORF">U14_05695</name>
</gene>
<evidence type="ECO:0000256" key="6">
    <source>
        <dbReference type="ARBA" id="ARBA00022989"/>
    </source>
</evidence>
<dbReference type="Pfam" id="PF04093">
    <property type="entry name" value="MreD"/>
    <property type="match status" value="1"/>
</dbReference>
<dbReference type="AlphaFoldDB" id="A0A081BSM9"/>
<keyword evidence="5" id="KW-0133">Cell shape</keyword>
<feature type="transmembrane region" description="Helical" evidence="8">
    <location>
        <begin position="125"/>
        <end position="144"/>
    </location>
</feature>
<evidence type="ECO:0000256" key="8">
    <source>
        <dbReference type="SAM" id="Phobius"/>
    </source>
</evidence>
<proteinExistence type="inferred from homology"/>
<comment type="similarity">
    <text evidence="2">Belongs to the MreD family.</text>
</comment>
<feature type="transmembrane region" description="Helical" evidence="8">
    <location>
        <begin position="66"/>
        <end position="86"/>
    </location>
</feature>
<keyword evidence="7 8" id="KW-0472">Membrane</keyword>
<evidence type="ECO:0000256" key="3">
    <source>
        <dbReference type="ARBA" id="ARBA00022475"/>
    </source>
</evidence>
<comment type="subcellular location">
    <subcellularLocation>
        <location evidence="1">Cell membrane</location>
        <topology evidence="1">Multi-pass membrane protein</topology>
    </subcellularLocation>
</comment>
<dbReference type="InterPro" id="IPR007227">
    <property type="entry name" value="Cell_shape_determining_MreD"/>
</dbReference>
<evidence type="ECO:0000313" key="9">
    <source>
        <dbReference type="EMBL" id="GAK54410.1"/>
    </source>
</evidence>
<evidence type="ECO:0000256" key="1">
    <source>
        <dbReference type="ARBA" id="ARBA00004651"/>
    </source>
</evidence>
<keyword evidence="3" id="KW-1003">Cell membrane</keyword>
<organism evidence="9">
    <name type="scientific">Candidatus Moduliflexus flocculans</name>
    <dbReference type="NCBI Taxonomy" id="1499966"/>
    <lineage>
        <taxon>Bacteria</taxon>
        <taxon>Candidatus Moduliflexota</taxon>
        <taxon>Candidatus Moduliflexia</taxon>
        <taxon>Candidatus Moduliflexales</taxon>
        <taxon>Candidatus Moduliflexaceae</taxon>
    </lineage>
</organism>
<feature type="transmembrane region" description="Helical" evidence="8">
    <location>
        <begin position="98"/>
        <end position="119"/>
    </location>
</feature>